<evidence type="ECO:0000256" key="10">
    <source>
        <dbReference type="SAM" id="Phobius"/>
    </source>
</evidence>
<evidence type="ECO:0000256" key="2">
    <source>
        <dbReference type="ARBA" id="ARBA00022448"/>
    </source>
</evidence>
<feature type="transmembrane region" description="Helical" evidence="10">
    <location>
        <begin position="57"/>
        <end position="78"/>
    </location>
</feature>
<protein>
    <recommendedName>
        <fullName evidence="8">Guanidinium exporter</fullName>
    </recommendedName>
</protein>
<evidence type="ECO:0000256" key="1">
    <source>
        <dbReference type="ARBA" id="ARBA00004651"/>
    </source>
</evidence>
<keyword evidence="6 10" id="KW-0472">Membrane</keyword>
<sequence>MSWLILFAAGLFEIGWAVGLKYTEGFTRPWPTLATILSMTVSLALLGLALRTLPLGTAYAVWTGIGTIGTVVLGILLFGESSDAIRLACISLIVAGIVGLKLVTP</sequence>
<dbReference type="SUPFAM" id="SSF103481">
    <property type="entry name" value="Multidrug resistance efflux transporter EmrE"/>
    <property type="match status" value="1"/>
</dbReference>
<keyword evidence="4 9" id="KW-0812">Transmembrane</keyword>
<evidence type="ECO:0000313" key="11">
    <source>
        <dbReference type="EMBL" id="MEX0408407.1"/>
    </source>
</evidence>
<organism evidence="11 12">
    <name type="scientific">Aquibium pacificus</name>
    <dbReference type="NCBI Taxonomy" id="3153579"/>
    <lineage>
        <taxon>Bacteria</taxon>
        <taxon>Pseudomonadati</taxon>
        <taxon>Pseudomonadota</taxon>
        <taxon>Alphaproteobacteria</taxon>
        <taxon>Hyphomicrobiales</taxon>
        <taxon>Phyllobacteriaceae</taxon>
        <taxon>Aquibium</taxon>
    </lineage>
</organism>
<evidence type="ECO:0000256" key="4">
    <source>
        <dbReference type="ARBA" id="ARBA00022692"/>
    </source>
</evidence>
<dbReference type="PANTHER" id="PTHR30561:SF0">
    <property type="entry name" value="GUANIDINIUM EXPORTER"/>
    <property type="match status" value="1"/>
</dbReference>
<feature type="transmembrane region" description="Helical" evidence="10">
    <location>
        <begin position="84"/>
        <end position="103"/>
    </location>
</feature>
<evidence type="ECO:0000256" key="6">
    <source>
        <dbReference type="ARBA" id="ARBA00023136"/>
    </source>
</evidence>
<dbReference type="NCBIfam" id="NF008512">
    <property type="entry name" value="PRK11431.1"/>
    <property type="match status" value="1"/>
</dbReference>
<gene>
    <name evidence="11" type="primary">sugE</name>
    <name evidence="11" type="ORF">ABGN05_22355</name>
</gene>
<comment type="similarity">
    <text evidence="7">Belongs to the drug/metabolite transporter (DMT) superfamily. Small multidrug resistance (SMR) (TC 2.A.7.1) family. Gdx/SugE subfamily.</text>
</comment>
<keyword evidence="3" id="KW-1003">Cell membrane</keyword>
<dbReference type="InterPro" id="IPR037185">
    <property type="entry name" value="EmrE-like"/>
</dbReference>
<dbReference type="Gene3D" id="1.10.3730.20">
    <property type="match status" value="1"/>
</dbReference>
<evidence type="ECO:0000256" key="3">
    <source>
        <dbReference type="ARBA" id="ARBA00022475"/>
    </source>
</evidence>
<keyword evidence="12" id="KW-1185">Reference proteome</keyword>
<dbReference type="RefSeq" id="WP_367956273.1">
    <property type="nucleotide sequence ID" value="NZ_JBDPGJ010000005.1"/>
</dbReference>
<reference evidence="11 12" key="1">
    <citation type="submission" date="2024-05" db="EMBL/GenBank/DDBJ databases">
        <authorList>
            <person name="Jiang F."/>
        </authorList>
    </citation>
    <scope>NUCLEOTIDE SEQUENCE [LARGE SCALE GENOMIC DNA]</scope>
    <source>
        <strain evidence="11 12">LZ166</strain>
    </source>
</reference>
<evidence type="ECO:0000256" key="8">
    <source>
        <dbReference type="ARBA" id="ARBA00039168"/>
    </source>
</evidence>
<keyword evidence="2" id="KW-0813">Transport</keyword>
<comment type="subcellular location">
    <subcellularLocation>
        <location evidence="1 9">Cell membrane</location>
        <topology evidence="1 9">Multi-pass membrane protein</topology>
    </subcellularLocation>
</comment>
<evidence type="ECO:0000256" key="9">
    <source>
        <dbReference type="RuleBase" id="RU003942"/>
    </source>
</evidence>
<comment type="caution">
    <text evidence="11">The sequence shown here is derived from an EMBL/GenBank/DDBJ whole genome shotgun (WGS) entry which is preliminary data.</text>
</comment>
<accession>A0ABV3SNP2</accession>
<dbReference type="InterPro" id="IPR045324">
    <property type="entry name" value="Small_multidrug_res"/>
</dbReference>
<dbReference type="PANTHER" id="PTHR30561">
    <property type="entry name" value="SMR FAMILY PROTON-DEPENDENT DRUG EFFLUX TRANSPORTER SUGE"/>
    <property type="match status" value="1"/>
</dbReference>
<dbReference type="Proteomes" id="UP001556692">
    <property type="component" value="Unassembled WGS sequence"/>
</dbReference>
<feature type="transmembrane region" description="Helical" evidence="10">
    <location>
        <begin position="33"/>
        <end position="50"/>
    </location>
</feature>
<evidence type="ECO:0000256" key="5">
    <source>
        <dbReference type="ARBA" id="ARBA00022989"/>
    </source>
</evidence>
<evidence type="ECO:0000313" key="12">
    <source>
        <dbReference type="Proteomes" id="UP001556692"/>
    </source>
</evidence>
<dbReference type="Pfam" id="PF00893">
    <property type="entry name" value="Multi_Drug_Res"/>
    <property type="match status" value="1"/>
</dbReference>
<name>A0ABV3SNP2_9HYPH</name>
<evidence type="ECO:0000256" key="7">
    <source>
        <dbReference type="ARBA" id="ARBA00038151"/>
    </source>
</evidence>
<proteinExistence type="inferred from homology"/>
<dbReference type="InterPro" id="IPR000390">
    <property type="entry name" value="Small_drug/metabolite_transptr"/>
</dbReference>
<keyword evidence="5 10" id="KW-1133">Transmembrane helix</keyword>
<dbReference type="EMBL" id="JBDPGJ010000005">
    <property type="protein sequence ID" value="MEX0408407.1"/>
    <property type="molecule type" value="Genomic_DNA"/>
</dbReference>